<evidence type="ECO:0000259" key="8">
    <source>
        <dbReference type="Pfam" id="PF00082"/>
    </source>
</evidence>
<dbReference type="Gene3D" id="3.40.50.200">
    <property type="entry name" value="Peptidase S8/S53 domain"/>
    <property type="match status" value="1"/>
</dbReference>
<dbReference type="PANTHER" id="PTHR10795">
    <property type="entry name" value="PROPROTEIN CONVERTASE SUBTILISIN/KEXIN"/>
    <property type="match status" value="1"/>
</dbReference>
<evidence type="ECO:0000256" key="6">
    <source>
        <dbReference type="PROSITE-ProRule" id="PRU01240"/>
    </source>
</evidence>
<dbReference type="InterPro" id="IPR000209">
    <property type="entry name" value="Peptidase_S8/S53_dom"/>
</dbReference>
<evidence type="ECO:0000259" key="10">
    <source>
        <dbReference type="Pfam" id="PF17766"/>
    </source>
</evidence>
<dbReference type="Proteomes" id="UP000823749">
    <property type="component" value="Chromosome 10"/>
</dbReference>
<proteinExistence type="inferred from homology"/>
<dbReference type="Gene3D" id="2.60.40.2310">
    <property type="match status" value="1"/>
</dbReference>
<dbReference type="PROSITE" id="PS00138">
    <property type="entry name" value="SUBTILASE_SER"/>
    <property type="match status" value="1"/>
</dbReference>
<keyword evidence="5" id="KW-0720">Serine protease</keyword>
<dbReference type="PRINTS" id="PR00723">
    <property type="entry name" value="SUBTILISIN"/>
</dbReference>
<evidence type="ECO:0000256" key="4">
    <source>
        <dbReference type="ARBA" id="ARBA00022801"/>
    </source>
</evidence>
<feature type="region of interest" description="Disordered" evidence="7">
    <location>
        <begin position="1"/>
        <end position="35"/>
    </location>
</feature>
<comment type="caution">
    <text evidence="11">The sequence shown here is derived from an EMBL/GenBank/DDBJ whole genome shotgun (WGS) entry which is preliminary data.</text>
</comment>
<dbReference type="InterPro" id="IPR023828">
    <property type="entry name" value="Peptidase_S8_Ser-AS"/>
</dbReference>
<keyword evidence="12" id="KW-1185">Reference proteome</keyword>
<organism evidence="11 12">
    <name type="scientific">Rhododendron griersonianum</name>
    <dbReference type="NCBI Taxonomy" id="479676"/>
    <lineage>
        <taxon>Eukaryota</taxon>
        <taxon>Viridiplantae</taxon>
        <taxon>Streptophyta</taxon>
        <taxon>Embryophyta</taxon>
        <taxon>Tracheophyta</taxon>
        <taxon>Spermatophyta</taxon>
        <taxon>Magnoliopsida</taxon>
        <taxon>eudicotyledons</taxon>
        <taxon>Gunneridae</taxon>
        <taxon>Pentapetalae</taxon>
        <taxon>asterids</taxon>
        <taxon>Ericales</taxon>
        <taxon>Ericaceae</taxon>
        <taxon>Ericoideae</taxon>
        <taxon>Rhodoreae</taxon>
        <taxon>Rhododendron</taxon>
    </lineage>
</organism>
<dbReference type="GO" id="GO:0004252">
    <property type="term" value="F:serine-type endopeptidase activity"/>
    <property type="evidence" value="ECO:0007669"/>
    <property type="project" value="InterPro"/>
</dbReference>
<keyword evidence="3" id="KW-0732">Signal</keyword>
<dbReference type="InterPro" id="IPR041469">
    <property type="entry name" value="Subtilisin-like_FN3"/>
</dbReference>
<reference evidence="11" key="1">
    <citation type="submission" date="2020-08" db="EMBL/GenBank/DDBJ databases">
        <title>Plant Genome Project.</title>
        <authorList>
            <person name="Zhang R.-G."/>
        </authorList>
    </citation>
    <scope>NUCLEOTIDE SEQUENCE</scope>
    <source>
        <strain evidence="11">WSP0</strain>
        <tissue evidence="11">Leaf</tissue>
    </source>
</reference>
<keyword evidence="2" id="KW-0645">Protease</keyword>
<gene>
    <name evidence="11" type="ORF">RHGRI_030330</name>
</gene>
<evidence type="ECO:0000259" key="9">
    <source>
        <dbReference type="Pfam" id="PF02225"/>
    </source>
</evidence>
<feature type="compositionally biased region" description="Acidic residues" evidence="7">
    <location>
        <begin position="1"/>
        <end position="12"/>
    </location>
</feature>
<dbReference type="SUPFAM" id="SSF52743">
    <property type="entry name" value="Subtilisin-like"/>
    <property type="match status" value="1"/>
</dbReference>
<accession>A0AAV6IR19</accession>
<dbReference type="FunFam" id="2.60.40.2310:FF:000001">
    <property type="entry name" value="Subtilisin-like protease SBT1.5"/>
    <property type="match status" value="1"/>
</dbReference>
<dbReference type="EMBL" id="JACTNZ010000010">
    <property type="protein sequence ID" value="KAG5529914.1"/>
    <property type="molecule type" value="Genomic_DNA"/>
</dbReference>
<dbReference type="InterPro" id="IPR045051">
    <property type="entry name" value="SBT"/>
</dbReference>
<evidence type="ECO:0000313" key="12">
    <source>
        <dbReference type="Proteomes" id="UP000823749"/>
    </source>
</evidence>
<dbReference type="Pfam" id="PF02225">
    <property type="entry name" value="PA"/>
    <property type="match status" value="1"/>
</dbReference>
<evidence type="ECO:0000256" key="3">
    <source>
        <dbReference type="ARBA" id="ARBA00022729"/>
    </source>
</evidence>
<dbReference type="PROSITE" id="PS51892">
    <property type="entry name" value="SUBTILASE"/>
    <property type="match status" value="1"/>
</dbReference>
<evidence type="ECO:0000313" key="11">
    <source>
        <dbReference type="EMBL" id="KAG5529914.1"/>
    </source>
</evidence>
<evidence type="ECO:0000256" key="7">
    <source>
        <dbReference type="SAM" id="MobiDB-lite"/>
    </source>
</evidence>
<dbReference type="GO" id="GO:0006508">
    <property type="term" value="P:proteolysis"/>
    <property type="evidence" value="ECO:0007669"/>
    <property type="project" value="UniProtKB-KW"/>
</dbReference>
<dbReference type="InterPro" id="IPR003137">
    <property type="entry name" value="PA_domain"/>
</dbReference>
<feature type="domain" description="Subtilisin-like protease fibronectin type-III" evidence="10">
    <location>
        <begin position="468"/>
        <end position="561"/>
    </location>
</feature>
<dbReference type="Gene3D" id="3.50.30.30">
    <property type="match status" value="1"/>
</dbReference>
<evidence type="ECO:0008006" key="13">
    <source>
        <dbReference type="Google" id="ProtNLM"/>
    </source>
</evidence>
<dbReference type="InterPro" id="IPR036852">
    <property type="entry name" value="Peptidase_S8/S53_dom_sf"/>
</dbReference>
<dbReference type="Pfam" id="PF00082">
    <property type="entry name" value="Peptidase_S8"/>
    <property type="match status" value="1"/>
</dbReference>
<comment type="similarity">
    <text evidence="1 6">Belongs to the peptidase S8 family.</text>
</comment>
<keyword evidence="4" id="KW-0378">Hydrolase</keyword>
<dbReference type="InterPro" id="IPR015500">
    <property type="entry name" value="Peptidase_S8_subtilisin-rel"/>
</dbReference>
<dbReference type="Pfam" id="PF17766">
    <property type="entry name" value="fn3_6"/>
    <property type="match status" value="1"/>
</dbReference>
<sequence length="572" mass="60831">MHGYEAEMEEVEESVKTVSFKSPRDSSGHGSHTASTAAGRYVTNMNYNGLATGGARGGAPMARIAVYKTCWDSGCYDVDLLAAFDDAIRDGVDVLSLSLGPTSPQGDYFSDAISIGSFHASSHGIVVVSSAGNEGNRGSATNLAPWMITVAASSMDRDFTSNIILGDGINFTGESLALLQMNTSTRIISASEAYAGYFTPYQSSYCLESSLSSTKSRGKVLVCQHAESSTESKLAKSKIVQAAGGVGMILVDEADKDVAIPFVIPAAVVGKRTGNKILSYINRTRKATSRIFSAKTVLGSQPAPKITAFSSKGPNALTPEILKPDITAPGLNILAAWSPANGKMHSNILSGTSMACPHVTGIVALVKAVYPSWSPSSIKSAIMTTATMMDKNRKPLTVDPEGRRGNAFDYGAGFVNPRRVLDPGLIYDTQTTDYKAFLCSIGYNEKSLHLITRDNSTCDQTLPTATGLNYPSITVPNLKNYFSVMRTVTNVGEPNSAYKAFISSPAGINVTVVPRLLVFSSYGQKIDFTVSFKVGAPSEGYGFGLLTWRSRKSRVTIPLVVRSAHSTSGLLR</sequence>
<feature type="domain" description="Peptidase S8/S53" evidence="8">
    <location>
        <begin position="14"/>
        <end position="411"/>
    </location>
</feature>
<evidence type="ECO:0000256" key="1">
    <source>
        <dbReference type="ARBA" id="ARBA00011073"/>
    </source>
</evidence>
<dbReference type="CDD" id="cd02120">
    <property type="entry name" value="PA_subtilisin_like"/>
    <property type="match status" value="1"/>
</dbReference>
<dbReference type="AlphaFoldDB" id="A0AAV6IR19"/>
<name>A0AAV6IR19_9ERIC</name>
<evidence type="ECO:0000256" key="5">
    <source>
        <dbReference type="ARBA" id="ARBA00022825"/>
    </source>
</evidence>
<comment type="caution">
    <text evidence="6">Lacks conserved residue(s) required for the propagation of feature annotation.</text>
</comment>
<feature type="domain" description="PA" evidence="9">
    <location>
        <begin position="206"/>
        <end position="277"/>
    </location>
</feature>
<evidence type="ECO:0000256" key="2">
    <source>
        <dbReference type="ARBA" id="ARBA00022670"/>
    </source>
</evidence>
<protein>
    <recommendedName>
        <fullName evidence="13">Subtilisin-like protease</fullName>
    </recommendedName>
</protein>